<feature type="domain" description="Peptidase M24" evidence="10">
    <location>
        <begin position="4"/>
        <end position="208"/>
    </location>
</feature>
<dbReference type="HAMAP" id="MF_01975">
    <property type="entry name" value="MetAP_2_arc"/>
    <property type="match status" value="1"/>
</dbReference>
<dbReference type="SUPFAM" id="SSF46785">
    <property type="entry name" value="Winged helix' DNA-binding domain"/>
    <property type="match status" value="1"/>
</dbReference>
<dbReference type="GO" id="GO:0046872">
    <property type="term" value="F:metal ion binding"/>
    <property type="evidence" value="ECO:0007669"/>
    <property type="project" value="UniProtKB-UniRule"/>
</dbReference>
<dbReference type="InterPro" id="IPR050247">
    <property type="entry name" value="Met_Aminopeptidase_Type2"/>
</dbReference>
<dbReference type="InterPro" id="IPR000994">
    <property type="entry name" value="Pept_M24"/>
</dbReference>
<comment type="cofactor">
    <cofactor evidence="3">
        <name>Fe(2+)</name>
        <dbReference type="ChEBI" id="CHEBI:29033"/>
    </cofactor>
</comment>
<dbReference type="GO" id="GO:0005737">
    <property type="term" value="C:cytoplasm"/>
    <property type="evidence" value="ECO:0007669"/>
    <property type="project" value="TreeGrafter"/>
</dbReference>
<keyword evidence="6 8" id="KW-0479">Metal-binding</keyword>
<dbReference type="EMBL" id="AMPO01000001">
    <property type="protein sequence ID" value="EKF86782.1"/>
    <property type="molecule type" value="Genomic_DNA"/>
</dbReference>
<evidence type="ECO:0000256" key="8">
    <source>
        <dbReference type="HAMAP-Rule" id="MF_01975"/>
    </source>
</evidence>
<dbReference type="AlphaFoldDB" id="K2R6C5"/>
<dbReference type="PANTHER" id="PTHR45777">
    <property type="entry name" value="METHIONINE AMINOPEPTIDASE 2"/>
    <property type="match status" value="1"/>
</dbReference>
<dbReference type="InterPro" id="IPR018349">
    <property type="entry name" value="Pept_M24A_MAP2_BS"/>
</dbReference>
<dbReference type="RefSeq" id="WP_004029350.1">
    <property type="nucleotide sequence ID" value="NZ_AMPO01000001.1"/>
</dbReference>
<comment type="subunit">
    <text evidence="8">Monomer.</text>
</comment>
<name>K2R6C5_METFP</name>
<dbReference type="InterPro" id="IPR036388">
    <property type="entry name" value="WH-like_DNA-bd_sf"/>
</dbReference>
<evidence type="ECO:0000256" key="4">
    <source>
        <dbReference type="ARBA" id="ARBA00022438"/>
    </source>
</evidence>
<dbReference type="Proteomes" id="UP000007360">
    <property type="component" value="Unassembled WGS sequence"/>
</dbReference>
<evidence type="ECO:0000256" key="5">
    <source>
        <dbReference type="ARBA" id="ARBA00022670"/>
    </source>
</evidence>
<comment type="caution">
    <text evidence="11">The sequence shown here is derived from an EMBL/GenBank/DDBJ whole genome shotgun (WGS) entry which is preliminary data.</text>
</comment>
<dbReference type="PRINTS" id="PR00599">
    <property type="entry name" value="MAPEPTIDASE"/>
</dbReference>
<dbReference type="InterPro" id="IPR028595">
    <property type="entry name" value="MetAP_archaeal"/>
</dbReference>
<evidence type="ECO:0000313" key="12">
    <source>
        <dbReference type="Proteomes" id="UP000007360"/>
    </source>
</evidence>
<evidence type="ECO:0000256" key="1">
    <source>
        <dbReference type="ARBA" id="ARBA00000294"/>
    </source>
</evidence>
<evidence type="ECO:0000259" key="10">
    <source>
        <dbReference type="Pfam" id="PF00557"/>
    </source>
</evidence>
<dbReference type="GO" id="GO:0070006">
    <property type="term" value="F:metalloaminopeptidase activity"/>
    <property type="evidence" value="ECO:0007669"/>
    <property type="project" value="UniProtKB-UniRule"/>
</dbReference>
<comment type="cofactor">
    <cofactor evidence="8">
        <name>Co(2+)</name>
        <dbReference type="ChEBI" id="CHEBI:48828"/>
    </cofactor>
    <cofactor evidence="8">
        <name>Zn(2+)</name>
        <dbReference type="ChEBI" id="CHEBI:29105"/>
    </cofactor>
    <cofactor evidence="8">
        <name>Mn(2+)</name>
        <dbReference type="ChEBI" id="CHEBI:29035"/>
    </cofactor>
    <cofactor evidence="8">
        <name>Fe(2+)</name>
        <dbReference type="ChEBI" id="CHEBI:29033"/>
    </cofactor>
    <text evidence="8">Binds 2 divalent metal cations per subunit. Has a high-affinity and a low affinity metal-binding site. The true nature of the physiological cofactor is under debate. The enzyme is active with cobalt, zinc, manganese or divalent iron ions. Most likely, methionine aminopeptidases function as mononuclear Fe(2+)-metalloproteases under physiological conditions, and the catalytically relevant metal-binding site has been assigned to the histidine-containing high-affinity site.</text>
</comment>
<evidence type="ECO:0000256" key="9">
    <source>
        <dbReference type="RuleBase" id="RU003653"/>
    </source>
</evidence>
<evidence type="ECO:0000256" key="3">
    <source>
        <dbReference type="ARBA" id="ARBA00001954"/>
    </source>
</evidence>
<comment type="function">
    <text evidence="8 9">Removes the N-terminal methionine from nascent proteins. The N-terminal methionine is often cleaved when the second residue in the primary sequence is small and uncharged (Met-Ala-, Cys, Gly, Pro, Ser, Thr, or Val).</text>
</comment>
<feature type="binding site" evidence="8">
    <location>
        <position position="81"/>
    </location>
    <ligand>
        <name>a divalent metal cation</name>
        <dbReference type="ChEBI" id="CHEBI:60240"/>
        <label>1</label>
    </ligand>
</feature>
<accession>K2R6C5</accession>
<dbReference type="InterPro" id="IPR036005">
    <property type="entry name" value="Creatinase/aminopeptidase-like"/>
</dbReference>
<dbReference type="Gene3D" id="1.10.10.10">
    <property type="entry name" value="Winged helix-like DNA-binding domain superfamily/Winged helix DNA-binding domain"/>
    <property type="match status" value="1"/>
</dbReference>
<dbReference type="InterPro" id="IPR002468">
    <property type="entry name" value="Pept_M24A_MAP2"/>
</dbReference>
<gene>
    <name evidence="8" type="primary">map</name>
    <name evidence="11" type="ORF">A994_00810</name>
</gene>
<sequence>MTDMYQKAGKIVKDVREMAVSEVHEGMKVLDLTNLIESEIMKRGGLPAFPCNISINEVTAHYTSPPGDETILQDGDLVKIDLGAHVDGYIADSATTVMIGSGEGPYQSGDKKYTTEKQLEMIETVNQALEVAISNIRPGVELGKIGGAVEEYVKSQGYLPVVNLAGHSMDRWILHSKLSIPNVKENNPHKIEEGDVLAIEPFVTDGVGVVGDMKDTFIFRFLRDRPLRLVPARKLLEVIKTKYGTFSFAKRWLNDEPGIRQLNPAMRQLVSSRAIYPYHVLREKSGARVVQAEHTVIVESDGCRVITQ</sequence>
<dbReference type="OrthoDB" id="372008at2157"/>
<comment type="catalytic activity">
    <reaction evidence="1 8 9">
        <text>Release of N-terminal amino acids, preferentially methionine, from peptides and arylamides.</text>
        <dbReference type="EC" id="3.4.11.18"/>
    </reaction>
</comment>
<dbReference type="SUPFAM" id="SSF55920">
    <property type="entry name" value="Creatinase/aminopeptidase"/>
    <property type="match status" value="1"/>
</dbReference>
<keyword evidence="12" id="KW-1185">Reference proteome</keyword>
<dbReference type="GO" id="GO:0004239">
    <property type="term" value="F:initiator methionyl aminopeptidase activity"/>
    <property type="evidence" value="ECO:0007669"/>
    <property type="project" value="UniProtKB-UniRule"/>
</dbReference>
<reference evidence="11 12" key="1">
    <citation type="journal article" date="2012" name="J. Bacteriol.">
        <title>Draft genome sequence of Methanobacterium formicicum DSM 3637, an archaebacterium isolated from the methane producer amoeba Pelomyxa palustris.</title>
        <authorList>
            <person name="Gutierrez G."/>
        </authorList>
    </citation>
    <scope>NUCLEOTIDE SEQUENCE [LARGE SCALE GENOMIC DNA]</scope>
    <source>
        <strain evidence="12">DSM 3637 / PP1</strain>
    </source>
</reference>
<dbReference type="PROSITE" id="PS01202">
    <property type="entry name" value="MAP_2"/>
    <property type="match status" value="1"/>
</dbReference>
<dbReference type="Gene3D" id="3.90.230.10">
    <property type="entry name" value="Creatinase/methionine aminopeptidase superfamily"/>
    <property type="match status" value="1"/>
</dbReference>
<dbReference type="CDD" id="cd01088">
    <property type="entry name" value="MetAP2"/>
    <property type="match status" value="1"/>
</dbReference>
<dbReference type="InterPro" id="IPR001714">
    <property type="entry name" value="Pept_M24_MAP"/>
</dbReference>
<comment type="cofactor">
    <cofactor evidence="2">
        <name>Mn(2+)</name>
        <dbReference type="ChEBI" id="CHEBI:29035"/>
    </cofactor>
</comment>
<feature type="binding site" evidence="8">
    <location>
        <position position="293"/>
    </location>
    <ligand>
        <name>a divalent metal cation</name>
        <dbReference type="ChEBI" id="CHEBI:60240"/>
        <label>2</label>
        <note>catalytic</note>
    </ligand>
</feature>
<evidence type="ECO:0000256" key="7">
    <source>
        <dbReference type="ARBA" id="ARBA00022801"/>
    </source>
</evidence>
<evidence type="ECO:0000256" key="2">
    <source>
        <dbReference type="ARBA" id="ARBA00001936"/>
    </source>
</evidence>
<keyword evidence="5 8" id="KW-0645">Protease</keyword>
<evidence type="ECO:0000313" key="11">
    <source>
        <dbReference type="EMBL" id="EKF86782.1"/>
    </source>
</evidence>
<feature type="binding site" evidence="8">
    <location>
        <position position="167"/>
    </location>
    <ligand>
        <name>a divalent metal cation</name>
        <dbReference type="ChEBI" id="CHEBI:60240"/>
        <label>2</label>
        <note>catalytic</note>
    </ligand>
</feature>
<feature type="binding site" evidence="8">
    <location>
        <position position="92"/>
    </location>
    <ligand>
        <name>a divalent metal cation</name>
        <dbReference type="ChEBI" id="CHEBI:60240"/>
        <label>1</label>
    </ligand>
</feature>
<dbReference type="PANTHER" id="PTHR45777:SF2">
    <property type="entry name" value="METHIONINE AMINOPEPTIDASE 2"/>
    <property type="match status" value="1"/>
</dbReference>
<feature type="binding site" evidence="8">
    <location>
        <position position="293"/>
    </location>
    <ligand>
        <name>a divalent metal cation</name>
        <dbReference type="ChEBI" id="CHEBI:60240"/>
        <label>1</label>
    </ligand>
</feature>
<dbReference type="EC" id="3.4.11.18" evidence="8 9"/>
<feature type="binding site" evidence="8">
    <location>
        <position position="175"/>
    </location>
    <ligand>
        <name>substrate</name>
    </ligand>
</feature>
<proteinExistence type="inferred from homology"/>
<dbReference type="InterPro" id="IPR036390">
    <property type="entry name" value="WH_DNA-bd_sf"/>
</dbReference>
<dbReference type="Pfam" id="PF00557">
    <property type="entry name" value="Peptidase_M24"/>
    <property type="match status" value="1"/>
</dbReference>
<feature type="binding site" evidence="8">
    <location>
        <position position="61"/>
    </location>
    <ligand>
        <name>substrate</name>
    </ligand>
</feature>
<comment type="similarity">
    <text evidence="8">Belongs to the peptidase M24A family. Methionine aminopeptidase archaeal type 2 subfamily.</text>
</comment>
<keyword evidence="7 8" id="KW-0378">Hydrolase</keyword>
<dbReference type="NCBIfam" id="TIGR00501">
    <property type="entry name" value="met_pdase_II"/>
    <property type="match status" value="1"/>
</dbReference>
<evidence type="ECO:0000256" key="6">
    <source>
        <dbReference type="ARBA" id="ARBA00022723"/>
    </source>
</evidence>
<feature type="binding site" evidence="8">
    <location>
        <position position="200"/>
    </location>
    <ligand>
        <name>a divalent metal cation</name>
        <dbReference type="ChEBI" id="CHEBI:60240"/>
        <label>2</label>
        <note>catalytic</note>
    </ligand>
</feature>
<organism evidence="11 12">
    <name type="scientific">Methanobacterium formicicum (strain DSM 3637 / PP1)</name>
    <dbReference type="NCBI Taxonomy" id="1204725"/>
    <lineage>
        <taxon>Archaea</taxon>
        <taxon>Methanobacteriati</taxon>
        <taxon>Methanobacteriota</taxon>
        <taxon>Methanomada group</taxon>
        <taxon>Methanobacteria</taxon>
        <taxon>Methanobacteriales</taxon>
        <taxon>Methanobacteriaceae</taxon>
        <taxon>Methanobacterium</taxon>
    </lineage>
</organism>
<dbReference type="GO" id="GO:0006508">
    <property type="term" value="P:proteolysis"/>
    <property type="evidence" value="ECO:0007669"/>
    <property type="project" value="UniProtKB-KW"/>
</dbReference>
<dbReference type="PATRIC" id="fig|1204725.3.peg.160"/>
<keyword evidence="4 8" id="KW-0031">Aminopeptidase</keyword>
<protein>
    <recommendedName>
        <fullName evidence="8 9">Methionine aminopeptidase</fullName>
        <shortName evidence="8">MAP</shortName>
        <shortName evidence="8">MetAP</shortName>
        <ecNumber evidence="8 9">3.4.11.18</ecNumber>
    </recommendedName>
    <alternativeName>
        <fullName evidence="8">Peptidase M</fullName>
    </alternativeName>
</protein>
<feature type="binding site" evidence="8">
    <location>
        <position position="92"/>
    </location>
    <ligand>
        <name>a divalent metal cation</name>
        <dbReference type="ChEBI" id="CHEBI:60240"/>
        <label>2</label>
        <note>catalytic</note>
    </ligand>
</feature>